<keyword evidence="5 6" id="KW-0472">Membrane</keyword>
<feature type="transmembrane region" description="Helical" evidence="6">
    <location>
        <begin position="326"/>
        <end position="346"/>
    </location>
</feature>
<dbReference type="InterPro" id="IPR050833">
    <property type="entry name" value="Poly_Biosynth_Transport"/>
</dbReference>
<organism evidence="7 8">
    <name type="scientific">Bifidobacterium pseudolongum subsp. globosum</name>
    <dbReference type="NCBI Taxonomy" id="1690"/>
    <lineage>
        <taxon>Bacteria</taxon>
        <taxon>Bacillati</taxon>
        <taxon>Actinomycetota</taxon>
        <taxon>Actinomycetes</taxon>
        <taxon>Bifidobacteriales</taxon>
        <taxon>Bifidobacteriaceae</taxon>
        <taxon>Bifidobacterium</taxon>
    </lineage>
</organism>
<dbReference type="GO" id="GO:0005886">
    <property type="term" value="C:plasma membrane"/>
    <property type="evidence" value="ECO:0007669"/>
    <property type="project" value="UniProtKB-SubCell"/>
</dbReference>
<evidence type="ECO:0000256" key="4">
    <source>
        <dbReference type="ARBA" id="ARBA00022989"/>
    </source>
</evidence>
<feature type="transmembrane region" description="Helical" evidence="6">
    <location>
        <begin position="9"/>
        <end position="31"/>
    </location>
</feature>
<feature type="transmembrane region" description="Helical" evidence="6">
    <location>
        <begin position="214"/>
        <end position="231"/>
    </location>
</feature>
<feature type="transmembrane region" description="Helical" evidence="6">
    <location>
        <begin position="415"/>
        <end position="434"/>
    </location>
</feature>
<name>A0A4Q5A025_9BIFI</name>
<evidence type="ECO:0000313" key="8">
    <source>
        <dbReference type="Proteomes" id="UP000292568"/>
    </source>
</evidence>
<feature type="transmembrane region" description="Helical" evidence="6">
    <location>
        <begin position="288"/>
        <end position="314"/>
    </location>
</feature>
<feature type="transmembrane region" description="Helical" evidence="6">
    <location>
        <begin position="85"/>
        <end position="104"/>
    </location>
</feature>
<dbReference type="AlphaFoldDB" id="A0A4Q5A025"/>
<evidence type="ECO:0000256" key="1">
    <source>
        <dbReference type="ARBA" id="ARBA00004651"/>
    </source>
</evidence>
<keyword evidence="4 6" id="KW-1133">Transmembrane helix</keyword>
<dbReference type="PANTHER" id="PTHR30250">
    <property type="entry name" value="PST FAMILY PREDICTED COLANIC ACID TRANSPORTER"/>
    <property type="match status" value="1"/>
</dbReference>
<proteinExistence type="predicted"/>
<feature type="transmembrane region" description="Helical" evidence="6">
    <location>
        <begin position="237"/>
        <end position="254"/>
    </location>
</feature>
<reference evidence="7 8" key="1">
    <citation type="submission" date="2018-12" db="EMBL/GenBank/DDBJ databases">
        <title>Unveiling genomic diversity among members of the Bifidobacterium pseudolongum species, a widely distributed gut commensal of the animal kingdom.</title>
        <authorList>
            <person name="Lugli G.A."/>
            <person name="Duranti S."/>
            <person name="Albert K."/>
            <person name="Mancabelli L."/>
            <person name="Napoli S."/>
            <person name="Viappiani A."/>
            <person name="Anzalone R."/>
            <person name="Longhi G."/>
            <person name="Milani C."/>
            <person name="Turroni F."/>
            <person name="Alessandri G."/>
            <person name="Sela D.A."/>
            <person name="Van Sinderen D."/>
            <person name="Ventura M."/>
        </authorList>
    </citation>
    <scope>NUCLEOTIDE SEQUENCE [LARGE SCALE GENOMIC DNA]</scope>
    <source>
        <strain evidence="7 8">2093B</strain>
    </source>
</reference>
<feature type="transmembrane region" description="Helical" evidence="6">
    <location>
        <begin position="384"/>
        <end position="403"/>
    </location>
</feature>
<keyword evidence="3 6" id="KW-0812">Transmembrane</keyword>
<feature type="transmembrane region" description="Helical" evidence="6">
    <location>
        <begin position="358"/>
        <end position="378"/>
    </location>
</feature>
<evidence type="ECO:0000256" key="6">
    <source>
        <dbReference type="SAM" id="Phobius"/>
    </source>
</evidence>
<comment type="subcellular location">
    <subcellularLocation>
        <location evidence="1">Cell membrane</location>
        <topology evidence="1">Multi-pass membrane protein</topology>
    </subcellularLocation>
</comment>
<dbReference type="PANTHER" id="PTHR30250:SF11">
    <property type="entry name" value="O-ANTIGEN TRANSPORTER-RELATED"/>
    <property type="match status" value="1"/>
</dbReference>
<comment type="caution">
    <text evidence="7">The sequence shown here is derived from an EMBL/GenBank/DDBJ whole genome shotgun (WGS) entry which is preliminary data.</text>
</comment>
<evidence type="ECO:0000256" key="3">
    <source>
        <dbReference type="ARBA" id="ARBA00022692"/>
    </source>
</evidence>
<feature type="transmembrane region" description="Helical" evidence="6">
    <location>
        <begin position="440"/>
        <end position="466"/>
    </location>
</feature>
<dbReference type="EMBL" id="RYUH01000014">
    <property type="protein sequence ID" value="RYQ08927.1"/>
    <property type="molecule type" value="Genomic_DNA"/>
</dbReference>
<evidence type="ECO:0000256" key="5">
    <source>
        <dbReference type="ARBA" id="ARBA00023136"/>
    </source>
</evidence>
<protein>
    <submittedName>
        <fullName evidence="7">Multidrug transporter</fullName>
    </submittedName>
</protein>
<dbReference type="Pfam" id="PF01943">
    <property type="entry name" value="Polysacc_synt"/>
    <property type="match status" value="1"/>
</dbReference>
<sequence>MRVGKYKELLLNIALFALNTISTKLITFLLVPLYTYFLTAAQFGITDMSLTVLGLISPIVTLSVGDAVTRYVIDDSREKERYISVGFWVTVIGCVVMLVILPILDLPLFGGLGDYKWYYMIYFITLNYNGYLGNVARGLDRIKLMAAASIASSLVSASSASVLIGVLGWETEGYFVSLVLGGLTSICMYLLIGHFGRYVGVPKYRNDEKYIKRMLLYAIPLIPNSIFWWVGTGVNRFFITAMLGIGSSGFFAAASKIPNILNLVSSTFWQAWSLSAFQQFKKDDTSKFYSNVFVVFRSLCFVVASGLVLGAPWLASLLLQKNFYEAWIIVPPLILAFLFNAFAGFYGTVFTASMKTTYLLTSTVVASMVVVVMTWFLIPIIGLSGAAWALVASNFVMYIMRVFRSSTVIIIHVNWPLMISNTLLLILQICAMVNRVNNYMTFSAVVFIGVCILSFLDFYPSFKVILNIAKMKSKKR</sequence>
<accession>A0A4Q5A025</accession>
<evidence type="ECO:0000256" key="2">
    <source>
        <dbReference type="ARBA" id="ARBA00022475"/>
    </source>
</evidence>
<feature type="transmembrane region" description="Helical" evidence="6">
    <location>
        <begin position="51"/>
        <end position="73"/>
    </location>
</feature>
<dbReference type="Proteomes" id="UP000292568">
    <property type="component" value="Unassembled WGS sequence"/>
</dbReference>
<dbReference type="InterPro" id="IPR002797">
    <property type="entry name" value="Polysacc_synth"/>
</dbReference>
<feature type="transmembrane region" description="Helical" evidence="6">
    <location>
        <begin position="116"/>
        <end position="132"/>
    </location>
</feature>
<feature type="transmembrane region" description="Helical" evidence="6">
    <location>
        <begin position="173"/>
        <end position="193"/>
    </location>
</feature>
<gene>
    <name evidence="7" type="ORF">PG2093B_1481</name>
</gene>
<keyword evidence="2" id="KW-1003">Cell membrane</keyword>
<evidence type="ECO:0000313" key="7">
    <source>
        <dbReference type="EMBL" id="RYQ08927.1"/>
    </source>
</evidence>
<feature type="transmembrane region" description="Helical" evidence="6">
    <location>
        <begin position="144"/>
        <end position="167"/>
    </location>
</feature>